<dbReference type="GO" id="GO:0051082">
    <property type="term" value="F:unfolded protein binding"/>
    <property type="evidence" value="ECO:0007669"/>
    <property type="project" value="InterPro"/>
</dbReference>
<evidence type="ECO:0000256" key="5">
    <source>
        <dbReference type="SAM" id="MobiDB-lite"/>
    </source>
</evidence>
<sequence length="248" mass="29311">MMKNINKRKRQTKRHRKKWKQKKISLREDFDKKNEKRIITKKTYVHIIKKNTNTYNKNRLSMNAVYSSNEVLLRVLILNDMNALDKIKYVSLPNPEVLEKDKKLKNVNMPNPDEKMFIIRDTGIWMIKDVVNNLGTIAQSGTKKFIEIGQFDFGFYRAYLVSKRVVVRIESKRSKNKNEDEQHVWKSTASGACRVRNDSDNPYLTKRGTEIYLKNDCANFCKEKTVKIVKKHSQFVFQINSLTSKEEK</sequence>
<feature type="region of interest" description="Disordered" evidence="5">
    <location>
        <begin position="1"/>
        <end position="23"/>
    </location>
</feature>
<dbReference type="EMBL" id="ASPP01028552">
    <property type="protein sequence ID" value="ETO05086.1"/>
    <property type="molecule type" value="Genomic_DNA"/>
</dbReference>
<evidence type="ECO:0000256" key="4">
    <source>
        <dbReference type="ARBA" id="ARBA00023186"/>
    </source>
</evidence>
<evidence type="ECO:0000256" key="3">
    <source>
        <dbReference type="ARBA" id="ARBA00022840"/>
    </source>
</evidence>
<dbReference type="GO" id="GO:0140662">
    <property type="term" value="F:ATP-dependent protein folding chaperone"/>
    <property type="evidence" value="ECO:0007669"/>
    <property type="project" value="InterPro"/>
</dbReference>
<organism evidence="6 7">
    <name type="scientific">Reticulomyxa filosa</name>
    <dbReference type="NCBI Taxonomy" id="46433"/>
    <lineage>
        <taxon>Eukaryota</taxon>
        <taxon>Sar</taxon>
        <taxon>Rhizaria</taxon>
        <taxon>Retaria</taxon>
        <taxon>Foraminifera</taxon>
        <taxon>Monothalamids</taxon>
        <taxon>Reticulomyxidae</taxon>
        <taxon>Reticulomyxa</taxon>
    </lineage>
</organism>
<accession>X6LUM4</accession>
<dbReference type="OrthoDB" id="28737at2759"/>
<dbReference type="Gene3D" id="3.30.565.10">
    <property type="entry name" value="Histidine kinase-like ATPase, C-terminal domain"/>
    <property type="match status" value="1"/>
</dbReference>
<dbReference type="PANTHER" id="PTHR11528">
    <property type="entry name" value="HEAT SHOCK PROTEIN 90 FAMILY MEMBER"/>
    <property type="match status" value="1"/>
</dbReference>
<dbReference type="InterPro" id="IPR001404">
    <property type="entry name" value="Hsp90_fam"/>
</dbReference>
<protein>
    <submittedName>
        <fullName evidence="6">Uncharacterized protein</fullName>
    </submittedName>
</protein>
<gene>
    <name evidence="6" type="ORF">RFI_32310</name>
</gene>
<proteinExistence type="inferred from homology"/>
<evidence type="ECO:0000256" key="2">
    <source>
        <dbReference type="ARBA" id="ARBA00022741"/>
    </source>
</evidence>
<keyword evidence="4" id="KW-0143">Chaperone</keyword>
<dbReference type="GO" id="GO:0016887">
    <property type="term" value="F:ATP hydrolysis activity"/>
    <property type="evidence" value="ECO:0007669"/>
    <property type="project" value="InterPro"/>
</dbReference>
<dbReference type="Proteomes" id="UP000023152">
    <property type="component" value="Unassembled WGS sequence"/>
</dbReference>
<dbReference type="SUPFAM" id="SSF55874">
    <property type="entry name" value="ATPase domain of HSP90 chaperone/DNA topoisomerase II/histidine kinase"/>
    <property type="match status" value="1"/>
</dbReference>
<dbReference type="GO" id="GO:0005524">
    <property type="term" value="F:ATP binding"/>
    <property type="evidence" value="ECO:0007669"/>
    <property type="project" value="UniProtKB-KW"/>
</dbReference>
<reference evidence="6 7" key="1">
    <citation type="journal article" date="2013" name="Curr. Biol.">
        <title>The Genome of the Foraminiferan Reticulomyxa filosa.</title>
        <authorList>
            <person name="Glockner G."/>
            <person name="Hulsmann N."/>
            <person name="Schleicher M."/>
            <person name="Noegel A.A."/>
            <person name="Eichinger L."/>
            <person name="Gallinger C."/>
            <person name="Pawlowski J."/>
            <person name="Sierra R."/>
            <person name="Euteneuer U."/>
            <person name="Pillet L."/>
            <person name="Moustafa A."/>
            <person name="Platzer M."/>
            <person name="Groth M."/>
            <person name="Szafranski K."/>
            <person name="Schliwa M."/>
        </authorList>
    </citation>
    <scope>NUCLEOTIDE SEQUENCE [LARGE SCALE GENOMIC DNA]</scope>
</reference>
<dbReference type="InterPro" id="IPR036890">
    <property type="entry name" value="HATPase_C_sf"/>
</dbReference>
<comment type="caution">
    <text evidence="6">The sequence shown here is derived from an EMBL/GenBank/DDBJ whole genome shotgun (WGS) entry which is preliminary data.</text>
</comment>
<evidence type="ECO:0000256" key="1">
    <source>
        <dbReference type="ARBA" id="ARBA00008239"/>
    </source>
</evidence>
<dbReference type="PRINTS" id="PR00775">
    <property type="entry name" value="HEATSHOCK90"/>
</dbReference>
<name>X6LUM4_RETFI</name>
<comment type="similarity">
    <text evidence="1">Belongs to the heat shock protein 90 family.</text>
</comment>
<keyword evidence="3" id="KW-0067">ATP-binding</keyword>
<feature type="non-terminal residue" evidence="6">
    <location>
        <position position="248"/>
    </location>
</feature>
<keyword evidence="2" id="KW-0547">Nucleotide-binding</keyword>
<dbReference type="AlphaFoldDB" id="X6LUM4"/>
<keyword evidence="7" id="KW-1185">Reference proteome</keyword>
<evidence type="ECO:0000313" key="6">
    <source>
        <dbReference type="EMBL" id="ETO05086.1"/>
    </source>
</evidence>
<evidence type="ECO:0000313" key="7">
    <source>
        <dbReference type="Proteomes" id="UP000023152"/>
    </source>
</evidence>
<dbReference type="InterPro" id="IPR020575">
    <property type="entry name" value="Hsp90_N"/>
</dbReference>